<evidence type="ECO:0000256" key="9">
    <source>
        <dbReference type="SAM" id="MobiDB-lite"/>
    </source>
</evidence>
<evidence type="ECO:0000313" key="13">
    <source>
        <dbReference type="Proteomes" id="UP000298030"/>
    </source>
</evidence>
<dbReference type="GO" id="GO:0006508">
    <property type="term" value="P:proteolysis"/>
    <property type="evidence" value="ECO:0007669"/>
    <property type="project" value="UniProtKB-KW"/>
</dbReference>
<evidence type="ECO:0000256" key="6">
    <source>
        <dbReference type="ARBA" id="ARBA00022833"/>
    </source>
</evidence>
<dbReference type="AlphaFoldDB" id="A0A4Y7TIB1"/>
<dbReference type="CDD" id="cd04275">
    <property type="entry name" value="ZnMc_pappalysin_like"/>
    <property type="match status" value="1"/>
</dbReference>
<dbReference type="GO" id="GO:0046872">
    <property type="term" value="F:metal ion binding"/>
    <property type="evidence" value="ECO:0007669"/>
    <property type="project" value="UniProtKB-KW"/>
</dbReference>
<gene>
    <name evidence="12" type="ORF">FA13DRAFT_1626667</name>
</gene>
<feature type="compositionally biased region" description="Basic and acidic residues" evidence="9">
    <location>
        <begin position="351"/>
        <end position="362"/>
    </location>
</feature>
<comment type="similarity">
    <text evidence="1">Belongs to the peptidase M43B family.</text>
</comment>
<evidence type="ECO:0000256" key="5">
    <source>
        <dbReference type="ARBA" id="ARBA00022801"/>
    </source>
</evidence>
<name>A0A4Y7TIB1_COPMI</name>
<sequence length="362" mass="38640">MRFLNIIPAAVVLAVSLVADASPVLPFRGRGCASTITDEVKQRFESEFRALRTSSSASFKGTSGPTTVNVYFHVVMKDATPAGGNIPDGQITQQLAVINQAYNSTGINFNLKKVNKVFKPTWFTGVAPANKYQTAMKNSLRKGGLSILTCTPLGAFENEDAQGLLGYATFPSEYQYAPKDDGVVVLYSSLPGGSTENFNLGHTLTHEVGHWVGLYHTFQGGCGSTGDEVDDTPSEAGPASGCPTGRDSCPNSPGVDPIHNFMDYSFDSCMNEFSKGQADRIKAQLAAYRLPKSGPLTPPETTTSTTPEVPTTPATPESTVAPETTVDPTSSEAPASSEPAQPETTPTETPVEAKPEERRWKY</sequence>
<evidence type="ECO:0000256" key="8">
    <source>
        <dbReference type="ARBA" id="ARBA00023157"/>
    </source>
</evidence>
<feature type="region of interest" description="Disordered" evidence="9">
    <location>
        <begin position="224"/>
        <end position="250"/>
    </location>
</feature>
<evidence type="ECO:0000256" key="3">
    <source>
        <dbReference type="ARBA" id="ARBA00022723"/>
    </source>
</evidence>
<keyword evidence="13" id="KW-1185">Reference proteome</keyword>
<evidence type="ECO:0000256" key="2">
    <source>
        <dbReference type="ARBA" id="ARBA00022670"/>
    </source>
</evidence>
<evidence type="ECO:0000256" key="10">
    <source>
        <dbReference type="SAM" id="SignalP"/>
    </source>
</evidence>
<keyword evidence="3" id="KW-0479">Metal-binding</keyword>
<dbReference type="Gene3D" id="3.40.390.10">
    <property type="entry name" value="Collagenase (Catalytic Domain)"/>
    <property type="match status" value="1"/>
</dbReference>
<feature type="compositionally biased region" description="Low complexity" evidence="9">
    <location>
        <begin position="299"/>
        <end position="350"/>
    </location>
</feature>
<dbReference type="InterPro" id="IPR024079">
    <property type="entry name" value="MetalloPept_cat_dom_sf"/>
</dbReference>
<proteinExistence type="inferred from homology"/>
<evidence type="ECO:0000313" key="12">
    <source>
        <dbReference type="EMBL" id="TEB33913.1"/>
    </source>
</evidence>
<dbReference type="SUPFAM" id="SSF55486">
    <property type="entry name" value="Metalloproteases ('zincins'), catalytic domain"/>
    <property type="match status" value="1"/>
</dbReference>
<keyword evidence="7" id="KW-0482">Metalloprotease</keyword>
<keyword evidence="4 10" id="KW-0732">Signal</keyword>
<keyword evidence="6" id="KW-0862">Zinc</keyword>
<dbReference type="Pfam" id="PF05572">
    <property type="entry name" value="Peptidase_M43"/>
    <property type="match status" value="1"/>
</dbReference>
<feature type="chain" id="PRO_5021363591" evidence="10">
    <location>
        <begin position="22"/>
        <end position="362"/>
    </location>
</feature>
<keyword evidence="8" id="KW-1015">Disulfide bond</keyword>
<dbReference type="GO" id="GO:0008237">
    <property type="term" value="F:metallopeptidase activity"/>
    <property type="evidence" value="ECO:0007669"/>
    <property type="project" value="UniProtKB-KW"/>
</dbReference>
<dbReference type="InterPro" id="IPR008754">
    <property type="entry name" value="Peptidase_M43"/>
</dbReference>
<dbReference type="EMBL" id="QPFP01000011">
    <property type="protein sequence ID" value="TEB33913.1"/>
    <property type="molecule type" value="Genomic_DNA"/>
</dbReference>
<dbReference type="OrthoDB" id="536211at2759"/>
<organism evidence="12 13">
    <name type="scientific">Coprinellus micaceus</name>
    <name type="common">Glistening ink-cap mushroom</name>
    <name type="synonym">Coprinus micaceus</name>
    <dbReference type="NCBI Taxonomy" id="71717"/>
    <lineage>
        <taxon>Eukaryota</taxon>
        <taxon>Fungi</taxon>
        <taxon>Dikarya</taxon>
        <taxon>Basidiomycota</taxon>
        <taxon>Agaricomycotina</taxon>
        <taxon>Agaricomycetes</taxon>
        <taxon>Agaricomycetidae</taxon>
        <taxon>Agaricales</taxon>
        <taxon>Agaricineae</taxon>
        <taxon>Psathyrellaceae</taxon>
        <taxon>Coprinellus</taxon>
    </lineage>
</organism>
<accession>A0A4Y7TIB1</accession>
<reference evidence="12 13" key="1">
    <citation type="journal article" date="2019" name="Nat. Ecol. Evol.">
        <title>Megaphylogeny resolves global patterns of mushroom evolution.</title>
        <authorList>
            <person name="Varga T."/>
            <person name="Krizsan K."/>
            <person name="Foldi C."/>
            <person name="Dima B."/>
            <person name="Sanchez-Garcia M."/>
            <person name="Sanchez-Ramirez S."/>
            <person name="Szollosi G.J."/>
            <person name="Szarkandi J.G."/>
            <person name="Papp V."/>
            <person name="Albert L."/>
            <person name="Andreopoulos W."/>
            <person name="Angelini C."/>
            <person name="Antonin V."/>
            <person name="Barry K.W."/>
            <person name="Bougher N.L."/>
            <person name="Buchanan P."/>
            <person name="Buyck B."/>
            <person name="Bense V."/>
            <person name="Catcheside P."/>
            <person name="Chovatia M."/>
            <person name="Cooper J."/>
            <person name="Damon W."/>
            <person name="Desjardin D."/>
            <person name="Finy P."/>
            <person name="Geml J."/>
            <person name="Haridas S."/>
            <person name="Hughes K."/>
            <person name="Justo A."/>
            <person name="Karasinski D."/>
            <person name="Kautmanova I."/>
            <person name="Kiss B."/>
            <person name="Kocsube S."/>
            <person name="Kotiranta H."/>
            <person name="LaButti K.M."/>
            <person name="Lechner B.E."/>
            <person name="Liimatainen K."/>
            <person name="Lipzen A."/>
            <person name="Lukacs Z."/>
            <person name="Mihaltcheva S."/>
            <person name="Morgado L.N."/>
            <person name="Niskanen T."/>
            <person name="Noordeloos M.E."/>
            <person name="Ohm R.A."/>
            <person name="Ortiz-Santana B."/>
            <person name="Ovrebo C."/>
            <person name="Racz N."/>
            <person name="Riley R."/>
            <person name="Savchenko A."/>
            <person name="Shiryaev A."/>
            <person name="Soop K."/>
            <person name="Spirin V."/>
            <person name="Szebenyi C."/>
            <person name="Tomsovsky M."/>
            <person name="Tulloss R.E."/>
            <person name="Uehling J."/>
            <person name="Grigoriev I.V."/>
            <person name="Vagvolgyi C."/>
            <person name="Papp T."/>
            <person name="Martin F.M."/>
            <person name="Miettinen O."/>
            <person name="Hibbett D.S."/>
            <person name="Nagy L.G."/>
        </authorList>
    </citation>
    <scope>NUCLEOTIDE SEQUENCE [LARGE SCALE GENOMIC DNA]</scope>
    <source>
        <strain evidence="12 13">FP101781</strain>
    </source>
</reference>
<feature type="domain" description="Peptidase M43 pregnancy-associated plasma-A" evidence="11">
    <location>
        <begin position="194"/>
        <end position="285"/>
    </location>
</feature>
<dbReference type="Proteomes" id="UP000298030">
    <property type="component" value="Unassembled WGS sequence"/>
</dbReference>
<keyword evidence="5" id="KW-0378">Hydrolase</keyword>
<feature type="signal peptide" evidence="10">
    <location>
        <begin position="1"/>
        <end position="21"/>
    </location>
</feature>
<evidence type="ECO:0000256" key="1">
    <source>
        <dbReference type="ARBA" id="ARBA00008721"/>
    </source>
</evidence>
<dbReference type="PANTHER" id="PTHR47466:SF1">
    <property type="entry name" value="METALLOPROTEASE MEP1 (AFU_ORTHOLOGUE AFUA_1G07730)-RELATED"/>
    <property type="match status" value="1"/>
</dbReference>
<keyword evidence="2" id="KW-0645">Protease</keyword>
<dbReference type="PANTHER" id="PTHR47466">
    <property type="match status" value="1"/>
</dbReference>
<comment type="caution">
    <text evidence="12">The sequence shown here is derived from an EMBL/GenBank/DDBJ whole genome shotgun (WGS) entry which is preliminary data.</text>
</comment>
<evidence type="ECO:0000256" key="4">
    <source>
        <dbReference type="ARBA" id="ARBA00022729"/>
    </source>
</evidence>
<feature type="region of interest" description="Disordered" evidence="9">
    <location>
        <begin position="289"/>
        <end position="362"/>
    </location>
</feature>
<evidence type="ECO:0000256" key="7">
    <source>
        <dbReference type="ARBA" id="ARBA00023049"/>
    </source>
</evidence>
<evidence type="ECO:0000259" key="11">
    <source>
        <dbReference type="Pfam" id="PF05572"/>
    </source>
</evidence>
<protein>
    <submittedName>
        <fullName evidence="12">Zincin</fullName>
    </submittedName>
</protein>